<proteinExistence type="predicted"/>
<dbReference type="Gene3D" id="3.40.50.180">
    <property type="entry name" value="Methylesterase CheB, C-terminal domain"/>
    <property type="match status" value="1"/>
</dbReference>
<organism evidence="2 3">
    <name type="scientific">Deinococcus rubellus</name>
    <dbReference type="NCBI Taxonomy" id="1889240"/>
    <lineage>
        <taxon>Bacteria</taxon>
        <taxon>Thermotogati</taxon>
        <taxon>Deinococcota</taxon>
        <taxon>Deinococci</taxon>
        <taxon>Deinococcales</taxon>
        <taxon>Deinococcaceae</taxon>
        <taxon>Deinococcus</taxon>
    </lineage>
</organism>
<keyword evidence="3" id="KW-1185">Reference proteome</keyword>
<dbReference type="Pfam" id="PF01339">
    <property type="entry name" value="CheB_methylest"/>
    <property type="match status" value="1"/>
</dbReference>
<accession>A0ABY5YJR3</accession>
<protein>
    <recommendedName>
        <fullName evidence="1">CheB-type methylesterase domain-containing protein</fullName>
    </recommendedName>
</protein>
<dbReference type="SUPFAM" id="SSF52738">
    <property type="entry name" value="Methylesterase CheB, C-terminal domain"/>
    <property type="match status" value="1"/>
</dbReference>
<name>A0ABY5YJR3_9DEIO</name>
<gene>
    <name evidence="2" type="ORF">N0D28_06660</name>
</gene>
<feature type="domain" description="CheB-type methylesterase" evidence="1">
    <location>
        <begin position="2"/>
        <end position="93"/>
    </location>
</feature>
<sequence length="139" mass="15290">MVFVVVSHLSPHVESLMPEILQRCTVLNVQAIHDGLPAEADQVYVTPPGFSVILEGGALYLRPLEDAQGHTIDTFFRSLAADQGERAVGVVLSWAATARGVRGPSKVAGGCWCRTRPWQRRSSRQCPRAPLRRAWLTLC</sequence>
<dbReference type="EMBL" id="CP104213">
    <property type="protein sequence ID" value="UWX65329.1"/>
    <property type="molecule type" value="Genomic_DNA"/>
</dbReference>
<dbReference type="InterPro" id="IPR000673">
    <property type="entry name" value="Sig_transdc_resp-reg_Me-estase"/>
</dbReference>
<evidence type="ECO:0000313" key="3">
    <source>
        <dbReference type="Proteomes" id="UP001060261"/>
    </source>
</evidence>
<dbReference type="InterPro" id="IPR035909">
    <property type="entry name" value="CheB_C"/>
</dbReference>
<evidence type="ECO:0000259" key="1">
    <source>
        <dbReference type="Pfam" id="PF01339"/>
    </source>
</evidence>
<dbReference type="RefSeq" id="WP_260561582.1">
    <property type="nucleotide sequence ID" value="NZ_BAABEC010000183.1"/>
</dbReference>
<evidence type="ECO:0000313" key="2">
    <source>
        <dbReference type="EMBL" id="UWX65329.1"/>
    </source>
</evidence>
<dbReference type="Proteomes" id="UP001060261">
    <property type="component" value="Chromosome"/>
</dbReference>
<reference evidence="2" key="1">
    <citation type="submission" date="2022-09" db="EMBL/GenBank/DDBJ databases">
        <title>genome sequence of Deinococcus rubellus.</title>
        <authorList>
            <person name="Srinivasan S."/>
        </authorList>
    </citation>
    <scope>NUCLEOTIDE SEQUENCE</scope>
    <source>
        <strain evidence="2">Ant6</strain>
    </source>
</reference>